<name>A0A1U8FL28_CAPAN</name>
<dbReference type="Gramene" id="PHT61570">
    <property type="protein sequence ID" value="PHT61570"/>
    <property type="gene ID" value="T459_34573"/>
</dbReference>
<dbReference type="PANTHER" id="PTHR34789">
    <property type="entry name" value="EXPRESSED PROTEIN"/>
    <property type="match status" value="1"/>
</dbReference>
<feature type="chain" id="PRO_5030035481" evidence="1">
    <location>
        <begin position="25"/>
        <end position="152"/>
    </location>
</feature>
<sequence>MKNFIITFNLLAVLFIITFTCTFATRQVHIHPKNHVVEKTKKAGSGGARNNGNNNGSGPFGGIFGPGGGFNIPGLGGGVYGGGFGGPKGGFGKGGVITASVVCKEKGPCFGKKLKCPAKCYKSYSSAGKGFGFGGGSGGCTMDCKKKCVAYC</sequence>
<dbReference type="Proteomes" id="UP000222542">
    <property type="component" value="Unassembled WGS sequence"/>
</dbReference>
<reference evidence="2 3" key="1">
    <citation type="journal article" date="2014" name="Nat. Genet.">
        <title>Genome sequence of the hot pepper provides insights into the evolution of pungency in Capsicum species.</title>
        <authorList>
            <person name="Kim S."/>
            <person name="Park M."/>
            <person name="Yeom S.I."/>
            <person name="Kim Y.M."/>
            <person name="Lee J.M."/>
            <person name="Lee H.A."/>
            <person name="Seo E."/>
            <person name="Choi J."/>
            <person name="Cheong K."/>
            <person name="Kim K.T."/>
            <person name="Jung K."/>
            <person name="Lee G.W."/>
            <person name="Oh S.K."/>
            <person name="Bae C."/>
            <person name="Kim S.B."/>
            <person name="Lee H.Y."/>
            <person name="Kim S.Y."/>
            <person name="Kim M.S."/>
            <person name="Kang B.C."/>
            <person name="Jo Y.D."/>
            <person name="Yang H.B."/>
            <person name="Jeong H.J."/>
            <person name="Kang W.H."/>
            <person name="Kwon J.K."/>
            <person name="Shin C."/>
            <person name="Lim J.Y."/>
            <person name="Park J.H."/>
            <person name="Huh J.H."/>
            <person name="Kim J.S."/>
            <person name="Kim B.D."/>
            <person name="Cohen O."/>
            <person name="Paran I."/>
            <person name="Suh M.C."/>
            <person name="Lee S.B."/>
            <person name="Kim Y.K."/>
            <person name="Shin Y."/>
            <person name="Noh S.J."/>
            <person name="Park J."/>
            <person name="Seo Y.S."/>
            <person name="Kwon S.Y."/>
            <person name="Kim H.A."/>
            <person name="Park J.M."/>
            <person name="Kim H.J."/>
            <person name="Choi S.B."/>
            <person name="Bosland P.W."/>
            <person name="Reeves G."/>
            <person name="Jo S.H."/>
            <person name="Lee B.W."/>
            <person name="Cho H.T."/>
            <person name="Choi H.S."/>
            <person name="Lee M.S."/>
            <person name="Yu Y."/>
            <person name="Do Choi Y."/>
            <person name="Park B.S."/>
            <person name="van Deynze A."/>
            <person name="Ashrafi H."/>
            <person name="Hill T."/>
            <person name="Kim W.T."/>
            <person name="Pai H.S."/>
            <person name="Ahn H.K."/>
            <person name="Yeam I."/>
            <person name="Giovannoni J.J."/>
            <person name="Rose J.K."/>
            <person name="Sorensen I."/>
            <person name="Lee S.J."/>
            <person name="Kim R.W."/>
            <person name="Choi I.Y."/>
            <person name="Choi B.S."/>
            <person name="Lim J.S."/>
            <person name="Lee Y.H."/>
            <person name="Choi D."/>
        </authorList>
    </citation>
    <scope>NUCLEOTIDE SEQUENCE [LARGE SCALE GENOMIC DNA]</scope>
    <source>
        <strain evidence="3">cv. CM334</strain>
    </source>
</reference>
<organism evidence="2 3">
    <name type="scientific">Capsicum annuum</name>
    <name type="common">Capsicum pepper</name>
    <dbReference type="NCBI Taxonomy" id="4072"/>
    <lineage>
        <taxon>Eukaryota</taxon>
        <taxon>Viridiplantae</taxon>
        <taxon>Streptophyta</taxon>
        <taxon>Embryophyta</taxon>
        <taxon>Tracheophyta</taxon>
        <taxon>Spermatophyta</taxon>
        <taxon>Magnoliopsida</taxon>
        <taxon>eudicotyledons</taxon>
        <taxon>Gunneridae</taxon>
        <taxon>Pentapetalae</taxon>
        <taxon>asterids</taxon>
        <taxon>lamiids</taxon>
        <taxon>Solanales</taxon>
        <taxon>Solanaceae</taxon>
        <taxon>Solanoideae</taxon>
        <taxon>Capsiceae</taxon>
        <taxon>Capsicum</taxon>
    </lineage>
</organism>
<comment type="caution">
    <text evidence="2">The sequence shown here is derived from an EMBL/GenBank/DDBJ whole genome shotgun (WGS) entry which is preliminary data.</text>
</comment>
<dbReference type="AlphaFoldDB" id="A0A1U8FL28"/>
<reference evidence="2 3" key="2">
    <citation type="journal article" date="2017" name="Genome Biol.">
        <title>New reference genome sequences of hot pepper reveal the massive evolution of plant disease-resistance genes by retroduplication.</title>
        <authorList>
            <person name="Kim S."/>
            <person name="Park J."/>
            <person name="Yeom S.I."/>
            <person name="Kim Y.M."/>
            <person name="Seo E."/>
            <person name="Kim K.T."/>
            <person name="Kim M.S."/>
            <person name="Lee J.M."/>
            <person name="Cheong K."/>
            <person name="Shin H.S."/>
            <person name="Kim S.B."/>
            <person name="Han K."/>
            <person name="Lee J."/>
            <person name="Park M."/>
            <person name="Lee H.A."/>
            <person name="Lee H.Y."/>
            <person name="Lee Y."/>
            <person name="Oh S."/>
            <person name="Lee J.H."/>
            <person name="Choi E."/>
            <person name="Choi E."/>
            <person name="Lee S.E."/>
            <person name="Jeon J."/>
            <person name="Kim H."/>
            <person name="Choi G."/>
            <person name="Song H."/>
            <person name="Lee J."/>
            <person name="Lee S.C."/>
            <person name="Kwon J.K."/>
            <person name="Lee H.Y."/>
            <person name="Koo N."/>
            <person name="Hong Y."/>
            <person name="Kim R.W."/>
            <person name="Kang W.H."/>
            <person name="Huh J.H."/>
            <person name="Kang B.C."/>
            <person name="Yang T.J."/>
            <person name="Lee Y.H."/>
            <person name="Bennetzen J.L."/>
            <person name="Choi D."/>
        </authorList>
    </citation>
    <scope>NUCLEOTIDE SEQUENCE [LARGE SCALE GENOMIC DNA]</scope>
    <source>
        <strain evidence="3">cv. CM334</strain>
    </source>
</reference>
<protein>
    <submittedName>
        <fullName evidence="2">Uncharacterized protein</fullName>
    </submittedName>
</protein>
<dbReference type="KEGG" id="cann:107859433"/>
<proteinExistence type="predicted"/>
<keyword evidence="1" id="KW-0732">Signal</keyword>
<evidence type="ECO:0000313" key="2">
    <source>
        <dbReference type="EMBL" id="PHT61570.1"/>
    </source>
</evidence>
<keyword evidence="3" id="KW-1185">Reference proteome</keyword>
<gene>
    <name evidence="2" type="ORF">T459_34573</name>
</gene>
<dbReference type="OrthoDB" id="1107388at2759"/>
<dbReference type="EMBL" id="AYRZ02000136">
    <property type="protein sequence ID" value="PHT61570.1"/>
    <property type="molecule type" value="Genomic_DNA"/>
</dbReference>
<evidence type="ECO:0000313" key="3">
    <source>
        <dbReference type="Proteomes" id="UP000222542"/>
    </source>
</evidence>
<dbReference type="STRING" id="4072.A0A1U8FL28"/>
<evidence type="ECO:0000256" key="1">
    <source>
        <dbReference type="SAM" id="SignalP"/>
    </source>
</evidence>
<dbReference type="PANTHER" id="PTHR34789:SF1">
    <property type="entry name" value="EXPRESSED PROTEIN"/>
    <property type="match status" value="1"/>
</dbReference>
<dbReference type="OMA" id="CPAKCYK"/>
<accession>A0A1U8FL28</accession>
<feature type="signal peptide" evidence="1">
    <location>
        <begin position="1"/>
        <end position="24"/>
    </location>
</feature>